<keyword evidence="3" id="KW-1185">Reference proteome</keyword>
<evidence type="ECO:0000313" key="2">
    <source>
        <dbReference type="EMBL" id="TCL70755.1"/>
    </source>
</evidence>
<proteinExistence type="predicted"/>
<dbReference type="Proteomes" id="UP000295008">
    <property type="component" value="Unassembled WGS sequence"/>
</dbReference>
<dbReference type="GO" id="GO:0005524">
    <property type="term" value="F:ATP binding"/>
    <property type="evidence" value="ECO:0007669"/>
    <property type="project" value="InterPro"/>
</dbReference>
<organism evidence="2 3">
    <name type="scientific">Hydrogenispora ethanolica</name>
    <dbReference type="NCBI Taxonomy" id="1082276"/>
    <lineage>
        <taxon>Bacteria</taxon>
        <taxon>Bacillati</taxon>
        <taxon>Bacillota</taxon>
        <taxon>Hydrogenispora</taxon>
    </lineage>
</organism>
<name>A0A4R1RVR8_HYDET</name>
<dbReference type="SUPFAM" id="SSF52540">
    <property type="entry name" value="P-loop containing nucleoside triphosphate hydrolases"/>
    <property type="match status" value="1"/>
</dbReference>
<gene>
    <name evidence="2" type="ORF">EDC14_100972</name>
</gene>
<dbReference type="Gene3D" id="3.40.50.300">
    <property type="entry name" value="P-loop containing nucleotide triphosphate hydrolases"/>
    <property type="match status" value="1"/>
</dbReference>
<dbReference type="AlphaFoldDB" id="A0A4R1RVR8"/>
<comment type="caution">
    <text evidence="2">The sequence shown here is derived from an EMBL/GenBank/DDBJ whole genome shotgun (WGS) entry which is preliminary data.</text>
</comment>
<evidence type="ECO:0000259" key="1">
    <source>
        <dbReference type="Pfam" id="PF01695"/>
    </source>
</evidence>
<feature type="domain" description="IstB-like ATP-binding" evidence="1">
    <location>
        <begin position="4"/>
        <end position="87"/>
    </location>
</feature>
<evidence type="ECO:0000313" key="3">
    <source>
        <dbReference type="Proteomes" id="UP000295008"/>
    </source>
</evidence>
<accession>A0A4R1RVR8</accession>
<dbReference type="InterPro" id="IPR002611">
    <property type="entry name" value="IstB_ATP-bd"/>
</dbReference>
<dbReference type="EMBL" id="SLUN01000009">
    <property type="protein sequence ID" value="TCL70755.1"/>
    <property type="molecule type" value="Genomic_DNA"/>
</dbReference>
<reference evidence="2 3" key="1">
    <citation type="submission" date="2019-03" db="EMBL/GenBank/DDBJ databases">
        <title>Genomic Encyclopedia of Type Strains, Phase IV (KMG-IV): sequencing the most valuable type-strain genomes for metagenomic binning, comparative biology and taxonomic classification.</title>
        <authorList>
            <person name="Goeker M."/>
        </authorList>
    </citation>
    <scope>NUCLEOTIDE SEQUENCE [LARGE SCALE GENOMIC DNA]</scope>
    <source>
        <strain evidence="2 3">LX-B</strain>
    </source>
</reference>
<protein>
    <submittedName>
        <fullName evidence="2">IstB-like ATP binding protein</fullName>
    </submittedName>
</protein>
<dbReference type="Pfam" id="PF01695">
    <property type="entry name" value="IstB_IS21"/>
    <property type="match status" value="1"/>
</dbReference>
<sequence>MKLCSLGFRVKFITAAGLAIALHEAQELKKLGRVQQQLAKTNLLILDELSYVSFNQAHAQSLFQVLSEHTERGSVLITTNLEFSKWTISSVIRC</sequence>
<dbReference type="InterPro" id="IPR027417">
    <property type="entry name" value="P-loop_NTPase"/>
</dbReference>